<dbReference type="OrthoDB" id="8907581at2"/>
<proteinExistence type="predicted"/>
<keyword evidence="1" id="KW-0732">Signal</keyword>
<dbReference type="PROSITE" id="PS51257">
    <property type="entry name" value="PROKAR_LIPOPROTEIN"/>
    <property type="match status" value="1"/>
</dbReference>
<dbReference type="RefSeq" id="WP_017760994.1">
    <property type="nucleotide sequence ID" value="NZ_QQAV01000003.1"/>
</dbReference>
<name>A0A370FKV1_9BURK</name>
<reference evidence="2 3" key="1">
    <citation type="submission" date="2018-07" db="EMBL/GenBank/DDBJ databases">
        <title>Genomic Encyclopedia of Type Strains, Phase IV (KMG-IV): sequencing the most valuable type-strain genomes for metagenomic binning, comparative biology and taxonomic classification.</title>
        <authorList>
            <person name="Goeker M."/>
        </authorList>
    </citation>
    <scope>NUCLEOTIDE SEQUENCE [LARGE SCALE GENOMIC DNA]</scope>
    <source>
        <strain evidence="2 3">DSM 21352</strain>
    </source>
</reference>
<organism evidence="2 3">
    <name type="scientific">Pseudacidovorax intermedius</name>
    <dbReference type="NCBI Taxonomy" id="433924"/>
    <lineage>
        <taxon>Bacteria</taxon>
        <taxon>Pseudomonadati</taxon>
        <taxon>Pseudomonadota</taxon>
        <taxon>Betaproteobacteria</taxon>
        <taxon>Burkholderiales</taxon>
        <taxon>Comamonadaceae</taxon>
        <taxon>Pseudacidovorax</taxon>
    </lineage>
</organism>
<protein>
    <recommendedName>
        <fullName evidence="4">Lipoprotein</fullName>
    </recommendedName>
</protein>
<comment type="caution">
    <text evidence="2">The sequence shown here is derived from an EMBL/GenBank/DDBJ whole genome shotgun (WGS) entry which is preliminary data.</text>
</comment>
<evidence type="ECO:0000256" key="1">
    <source>
        <dbReference type="SAM" id="SignalP"/>
    </source>
</evidence>
<dbReference type="Proteomes" id="UP000255265">
    <property type="component" value="Unassembled WGS sequence"/>
</dbReference>
<feature type="signal peptide" evidence="1">
    <location>
        <begin position="1"/>
        <end position="23"/>
    </location>
</feature>
<dbReference type="STRING" id="433924.NS331_11655"/>
<evidence type="ECO:0008006" key="4">
    <source>
        <dbReference type="Google" id="ProtNLM"/>
    </source>
</evidence>
<evidence type="ECO:0000313" key="3">
    <source>
        <dbReference type="Proteomes" id="UP000255265"/>
    </source>
</evidence>
<feature type="chain" id="PRO_5016976788" description="Lipoprotein" evidence="1">
    <location>
        <begin position="24"/>
        <end position="168"/>
    </location>
</feature>
<sequence length="168" mass="18060">MIKNTFSRLGLLAACTMAAAWLAGCGSTGSTVPGQISDATAPREAVAAAEPAGSSRARTPREYRQDAARHVYARNADRIYAGKLPPMLYAVGVLEVKLDARGQVTGMHWLRAPKHAPDAIAGIERTVLAAAPYPVATRLGSVVWTDTWLWDRSGRFQLDTLSEGQLQQ</sequence>
<evidence type="ECO:0000313" key="2">
    <source>
        <dbReference type="EMBL" id="RDI26077.1"/>
    </source>
</evidence>
<dbReference type="AlphaFoldDB" id="A0A370FKV1"/>
<accession>A0A370FKV1</accession>
<gene>
    <name evidence="2" type="ORF">DFR41_103234</name>
</gene>
<keyword evidence="3" id="KW-1185">Reference proteome</keyword>
<dbReference type="EMBL" id="QQAV01000003">
    <property type="protein sequence ID" value="RDI26077.1"/>
    <property type="molecule type" value="Genomic_DNA"/>
</dbReference>